<evidence type="ECO:0000313" key="2">
    <source>
        <dbReference type="Proteomes" id="UP001431019"/>
    </source>
</evidence>
<gene>
    <name evidence="1" type="ORF">LJ656_30090</name>
</gene>
<name>A0ABS8K3V6_9BURK</name>
<proteinExistence type="predicted"/>
<evidence type="ECO:0000313" key="1">
    <source>
        <dbReference type="EMBL" id="MCC8396842.1"/>
    </source>
</evidence>
<dbReference type="RefSeq" id="WP_230513120.1">
    <property type="nucleotide sequence ID" value="NZ_JAJITD010000021.1"/>
</dbReference>
<comment type="caution">
    <text evidence="1">The sequence shown here is derived from an EMBL/GenBank/DDBJ whole genome shotgun (WGS) entry which is preliminary data.</text>
</comment>
<dbReference type="InterPro" id="IPR041638">
    <property type="entry name" value="BaeRF_family11"/>
</dbReference>
<organism evidence="1 2">
    <name type="scientific">Paraburkholderia sejongensis</name>
    <dbReference type="NCBI Taxonomy" id="2886946"/>
    <lineage>
        <taxon>Bacteria</taxon>
        <taxon>Pseudomonadati</taxon>
        <taxon>Pseudomonadota</taxon>
        <taxon>Betaproteobacteria</taxon>
        <taxon>Burkholderiales</taxon>
        <taxon>Burkholderiaceae</taxon>
        <taxon>Paraburkholderia</taxon>
    </lineage>
</organism>
<reference evidence="1 2" key="1">
    <citation type="submission" date="2021-11" db="EMBL/GenBank/DDBJ databases">
        <authorList>
            <person name="Oh E.-T."/>
            <person name="Kim S.-B."/>
        </authorList>
    </citation>
    <scope>NUCLEOTIDE SEQUENCE [LARGE SCALE GENOMIC DNA]</scope>
    <source>
        <strain evidence="1 2">MMS20-SJTR3</strain>
    </source>
</reference>
<keyword evidence="2" id="KW-1185">Reference proteome</keyword>
<dbReference type="Proteomes" id="UP001431019">
    <property type="component" value="Unassembled WGS sequence"/>
</dbReference>
<protein>
    <submittedName>
        <fullName evidence="1">Uncharacterized protein</fullName>
    </submittedName>
</protein>
<dbReference type="EMBL" id="JAJITD010000021">
    <property type="protein sequence ID" value="MCC8396842.1"/>
    <property type="molecule type" value="Genomic_DNA"/>
</dbReference>
<accession>A0ABS8K3V6</accession>
<sequence>MLHLDIPTLAQLDVLSQVRADACVSIYLSTTPLSQRADASRIELGNLLKEALLQLEAENFPRSGRMAIKESVEDLTEDYDFWRFQANSLAVLVTPEQIRTFRLANALRPHVVVSRRFHLKPLLRAITFPHVALVLALSENSVRLIEVSAEGHPVEVEVPDLPKDFASTVDLEALNDPSQAGRLRGLEGKKTLLTKYARKVDTAVRALLAGTNIPVFLASADPLSSIFRSVSGLTSLVADPIAGNSDRTSDIDLGAAVRPLLDRLYERQLEAIRARLETFRPARRAVTDLSDVARAAAMGAIDVLLVDIDAAVPGTFDQATGQIMLTDVPSKDHYGVIDAIATHALATGSRVMAVRQADIPDGQHAAAILRYAL</sequence>
<dbReference type="Pfam" id="PF18855">
    <property type="entry name" value="baeRF_family11"/>
    <property type="match status" value="1"/>
</dbReference>